<dbReference type="RefSeq" id="WP_085888144.1">
    <property type="nucleotide sequence ID" value="NZ_FWFN01000004.1"/>
</dbReference>
<dbReference type="AlphaFoldDB" id="A0A1X6ZAA0"/>
<feature type="region of interest" description="Disordered" evidence="1">
    <location>
        <begin position="112"/>
        <end position="139"/>
    </location>
</feature>
<evidence type="ECO:0000313" key="3">
    <source>
        <dbReference type="EMBL" id="SLN45273.1"/>
    </source>
</evidence>
<accession>A0A1X6ZAA0</accession>
<name>A0A1X6ZAA0_9RHOB</name>
<evidence type="ECO:0000313" key="4">
    <source>
        <dbReference type="Proteomes" id="UP000193963"/>
    </source>
</evidence>
<keyword evidence="4" id="KW-1185">Reference proteome</keyword>
<feature type="compositionally biased region" description="Pro residues" evidence="1">
    <location>
        <begin position="120"/>
        <end position="133"/>
    </location>
</feature>
<protein>
    <submittedName>
        <fullName evidence="3">Uncharacterized protein</fullName>
    </submittedName>
</protein>
<feature type="transmembrane region" description="Helical" evidence="2">
    <location>
        <begin position="12"/>
        <end position="39"/>
    </location>
</feature>
<reference evidence="3 4" key="1">
    <citation type="submission" date="2017-03" db="EMBL/GenBank/DDBJ databases">
        <authorList>
            <person name="Afonso C.L."/>
            <person name="Miller P.J."/>
            <person name="Scott M.A."/>
            <person name="Spackman E."/>
            <person name="Goraichik I."/>
            <person name="Dimitrov K.M."/>
            <person name="Suarez D.L."/>
            <person name="Swayne D.E."/>
        </authorList>
    </citation>
    <scope>NUCLEOTIDE SEQUENCE [LARGE SCALE GENOMIC DNA]</scope>
    <source>
        <strain evidence="3 4">CECT 7751</strain>
    </source>
</reference>
<proteinExistence type="predicted"/>
<keyword evidence="2" id="KW-0472">Membrane</keyword>
<sequence>MSLLVQLWRRHPLACLGFLAGLALTLVFLLRLALFTFYWSDPDHRRLVPEGWMTPGYVAHSWNLPVEEVAAQLGLTERPEGKPPTLAEIARAQGEDEAALLARLEGWLDAQTPISTAPAPTAPAPTEPAPAAPARPGEP</sequence>
<gene>
    <name evidence="3" type="ORF">PSM7751_02094</name>
</gene>
<dbReference type="OrthoDB" id="159440at2"/>
<evidence type="ECO:0000256" key="2">
    <source>
        <dbReference type="SAM" id="Phobius"/>
    </source>
</evidence>
<dbReference type="EMBL" id="FWFN01000004">
    <property type="protein sequence ID" value="SLN45273.1"/>
    <property type="molecule type" value="Genomic_DNA"/>
</dbReference>
<keyword evidence="2" id="KW-0812">Transmembrane</keyword>
<organism evidence="3 4">
    <name type="scientific">Pseudooceanicola marinus</name>
    <dbReference type="NCBI Taxonomy" id="396013"/>
    <lineage>
        <taxon>Bacteria</taxon>
        <taxon>Pseudomonadati</taxon>
        <taxon>Pseudomonadota</taxon>
        <taxon>Alphaproteobacteria</taxon>
        <taxon>Rhodobacterales</taxon>
        <taxon>Paracoccaceae</taxon>
        <taxon>Pseudooceanicola</taxon>
    </lineage>
</organism>
<dbReference type="Proteomes" id="UP000193963">
    <property type="component" value="Unassembled WGS sequence"/>
</dbReference>
<evidence type="ECO:0000256" key="1">
    <source>
        <dbReference type="SAM" id="MobiDB-lite"/>
    </source>
</evidence>
<keyword evidence="2" id="KW-1133">Transmembrane helix</keyword>